<keyword evidence="2" id="KW-0547">Nucleotide-binding</keyword>
<dbReference type="PANTHER" id="PTHR24220">
    <property type="entry name" value="IMPORT ATP-BINDING PROTEIN"/>
    <property type="match status" value="1"/>
</dbReference>
<dbReference type="SMART" id="SM00382">
    <property type="entry name" value="AAA"/>
    <property type="match status" value="1"/>
</dbReference>
<feature type="domain" description="ABC transporter" evidence="4">
    <location>
        <begin position="3"/>
        <end position="210"/>
    </location>
</feature>
<dbReference type="InterPro" id="IPR015854">
    <property type="entry name" value="ABC_transpr_LolD-like"/>
</dbReference>
<evidence type="ECO:0000256" key="2">
    <source>
        <dbReference type="ARBA" id="ARBA00022741"/>
    </source>
</evidence>
<dbReference type="RefSeq" id="WP_307409888.1">
    <property type="nucleotide sequence ID" value="NZ_JAUSUR010000006.1"/>
</dbReference>
<dbReference type="InterPro" id="IPR003439">
    <property type="entry name" value="ABC_transporter-like_ATP-bd"/>
</dbReference>
<evidence type="ECO:0000313" key="5">
    <source>
        <dbReference type="EMBL" id="MDQ0362349.1"/>
    </source>
</evidence>
<keyword evidence="1" id="KW-0813">Transport</keyword>
<dbReference type="PROSITE" id="PS50893">
    <property type="entry name" value="ABC_TRANSPORTER_2"/>
    <property type="match status" value="1"/>
</dbReference>
<evidence type="ECO:0000256" key="3">
    <source>
        <dbReference type="ARBA" id="ARBA00022840"/>
    </source>
</evidence>
<organism evidence="5 6">
    <name type="scientific">Breznakia pachnodae</name>
    <dbReference type="NCBI Taxonomy" id="265178"/>
    <lineage>
        <taxon>Bacteria</taxon>
        <taxon>Bacillati</taxon>
        <taxon>Bacillota</taxon>
        <taxon>Erysipelotrichia</taxon>
        <taxon>Erysipelotrichales</taxon>
        <taxon>Erysipelotrichaceae</taxon>
        <taxon>Breznakia</taxon>
    </lineage>
</organism>
<keyword evidence="3 5" id="KW-0067">ATP-binding</keyword>
<protein>
    <submittedName>
        <fullName evidence="5">ABC transport system ATP-binding protein</fullName>
    </submittedName>
</protein>
<dbReference type="PANTHER" id="PTHR24220:SF86">
    <property type="entry name" value="ABC TRANSPORTER ABCH.1"/>
    <property type="match status" value="1"/>
</dbReference>
<evidence type="ECO:0000256" key="1">
    <source>
        <dbReference type="ARBA" id="ARBA00022448"/>
    </source>
</evidence>
<evidence type="ECO:0000259" key="4">
    <source>
        <dbReference type="PROSITE" id="PS50893"/>
    </source>
</evidence>
<dbReference type="Pfam" id="PF00005">
    <property type="entry name" value="ABC_tran"/>
    <property type="match status" value="1"/>
</dbReference>
<accession>A0ABU0E625</accession>
<dbReference type="InterPro" id="IPR017911">
    <property type="entry name" value="MacB-like_ATP-bd"/>
</dbReference>
<name>A0ABU0E625_9FIRM</name>
<keyword evidence="6" id="KW-1185">Reference proteome</keyword>
<evidence type="ECO:0000313" key="6">
    <source>
        <dbReference type="Proteomes" id="UP001230220"/>
    </source>
</evidence>
<dbReference type="InterPro" id="IPR003593">
    <property type="entry name" value="AAA+_ATPase"/>
</dbReference>
<dbReference type="Proteomes" id="UP001230220">
    <property type="component" value="Unassembled WGS sequence"/>
</dbReference>
<comment type="caution">
    <text evidence="5">The sequence shown here is derived from an EMBL/GenBank/DDBJ whole genome shotgun (WGS) entry which is preliminary data.</text>
</comment>
<dbReference type="EMBL" id="JAUSUR010000006">
    <property type="protein sequence ID" value="MDQ0362349.1"/>
    <property type="molecule type" value="Genomic_DNA"/>
</dbReference>
<dbReference type="GO" id="GO:0005524">
    <property type="term" value="F:ATP binding"/>
    <property type="evidence" value="ECO:0007669"/>
    <property type="project" value="UniProtKB-KW"/>
</dbReference>
<reference evidence="5 6" key="1">
    <citation type="submission" date="2023-07" db="EMBL/GenBank/DDBJ databases">
        <title>Genomic Encyclopedia of Type Strains, Phase IV (KMG-IV): sequencing the most valuable type-strain genomes for metagenomic binning, comparative biology and taxonomic classification.</title>
        <authorList>
            <person name="Goeker M."/>
        </authorList>
    </citation>
    <scope>NUCLEOTIDE SEQUENCE [LARGE SCALE GENOMIC DNA]</scope>
    <source>
        <strain evidence="5 6">DSM 16784</strain>
    </source>
</reference>
<dbReference type="CDD" id="cd03255">
    <property type="entry name" value="ABC_MJ0796_LolCDE_FtsE"/>
    <property type="match status" value="1"/>
</dbReference>
<dbReference type="Gene3D" id="3.40.50.300">
    <property type="entry name" value="P-loop containing nucleotide triphosphate hydrolases"/>
    <property type="match status" value="1"/>
</dbReference>
<dbReference type="PROSITE" id="PS00211">
    <property type="entry name" value="ABC_TRANSPORTER_1"/>
    <property type="match status" value="1"/>
</dbReference>
<dbReference type="SUPFAM" id="SSF52540">
    <property type="entry name" value="P-loop containing nucleoside triphosphate hydrolases"/>
    <property type="match status" value="1"/>
</dbReference>
<dbReference type="InterPro" id="IPR027417">
    <property type="entry name" value="P-loop_NTPase"/>
</dbReference>
<gene>
    <name evidence="5" type="ORF">J2S15_003103</name>
</gene>
<dbReference type="InterPro" id="IPR017871">
    <property type="entry name" value="ABC_transporter-like_CS"/>
</dbReference>
<sequence length="210" mass="23797">MIVECKNISKVFGTDVILDDFSYSFEQGKIYVLYGVSGSGKSTLLNLIGNLDKPSSGEIVYYKDNKVDTSNQMMLFRKRIAYLFQNYALIDDKTVKYNLEIALEYIKSDNKEKLMEEALGRVGLSGYLNKKVFTLSGGEQQRVALARVLLKENDVVLADEPTGNLDDKNVLEVVELFKELKNEGKTIIIATHDESFLDICDYKIVLEKNH</sequence>
<proteinExistence type="predicted"/>